<dbReference type="Gene3D" id="2.40.160.20">
    <property type="match status" value="1"/>
</dbReference>
<feature type="domain" description="Outer membrane protein beta-barrel" evidence="3">
    <location>
        <begin position="7"/>
        <end position="172"/>
    </location>
</feature>
<evidence type="ECO:0000256" key="1">
    <source>
        <dbReference type="ARBA" id="ARBA00022729"/>
    </source>
</evidence>
<dbReference type="OrthoDB" id="7173051at2"/>
<dbReference type="InterPro" id="IPR027385">
    <property type="entry name" value="Beta-barrel_OMP"/>
</dbReference>
<accession>A0A4S2GZ32</accession>
<keyword evidence="1 2" id="KW-0732">Signal</keyword>
<dbReference type="AlphaFoldDB" id="A0A4S2GZ32"/>
<organism evidence="4 5">
    <name type="scientific">Marinicauda algicola</name>
    <dbReference type="NCBI Taxonomy" id="2029849"/>
    <lineage>
        <taxon>Bacteria</taxon>
        <taxon>Pseudomonadati</taxon>
        <taxon>Pseudomonadota</taxon>
        <taxon>Alphaproteobacteria</taxon>
        <taxon>Maricaulales</taxon>
        <taxon>Maricaulaceae</taxon>
        <taxon>Marinicauda</taxon>
    </lineage>
</organism>
<sequence>MKTLLLASAAALVAVSGASAQEAGRFYAGAGYTYVDFDDVEFNTLNLRGGYDFNEFVALEGEVLVGLGDEDVDLGGTTADVSLDYALGAFVKGQYPVSEQVSLFARAGYAYMEAEASASGVTLSDDTDGFAYGAGAEWAFAGPNAVRVEYTRYEFEDDAEADSFGATYIRRF</sequence>
<evidence type="ECO:0000313" key="5">
    <source>
        <dbReference type="Proteomes" id="UP000308054"/>
    </source>
</evidence>
<keyword evidence="5" id="KW-1185">Reference proteome</keyword>
<feature type="signal peptide" evidence="2">
    <location>
        <begin position="1"/>
        <end position="20"/>
    </location>
</feature>
<dbReference type="InterPro" id="IPR011250">
    <property type="entry name" value="OMP/PagP_B-barrel"/>
</dbReference>
<dbReference type="RefSeq" id="WP_135996291.1">
    <property type="nucleotide sequence ID" value="NZ_CP071057.1"/>
</dbReference>
<dbReference type="SUPFAM" id="SSF56925">
    <property type="entry name" value="OMPA-like"/>
    <property type="match status" value="1"/>
</dbReference>
<proteinExistence type="predicted"/>
<name>A0A4S2GZ32_9PROT</name>
<evidence type="ECO:0000256" key="2">
    <source>
        <dbReference type="SAM" id="SignalP"/>
    </source>
</evidence>
<feature type="chain" id="PRO_5020606345" evidence="2">
    <location>
        <begin position="21"/>
        <end position="172"/>
    </location>
</feature>
<evidence type="ECO:0000313" key="4">
    <source>
        <dbReference type="EMBL" id="TGY88445.1"/>
    </source>
</evidence>
<dbReference type="EMBL" id="SRXW01000003">
    <property type="protein sequence ID" value="TGY88445.1"/>
    <property type="molecule type" value="Genomic_DNA"/>
</dbReference>
<dbReference type="Pfam" id="PF13505">
    <property type="entry name" value="OMP_b-brl"/>
    <property type="match status" value="1"/>
</dbReference>
<reference evidence="4 5" key="1">
    <citation type="journal article" date="2017" name="Int. J. Syst. Evol. Microbiol.">
        <title>Marinicauda algicola sp. nov., isolated from a marine red alga Rhodosorus marinus.</title>
        <authorList>
            <person name="Jeong S.E."/>
            <person name="Jeon S.H."/>
            <person name="Chun B.H."/>
            <person name="Kim D.W."/>
            <person name="Jeon C.O."/>
        </authorList>
    </citation>
    <scope>NUCLEOTIDE SEQUENCE [LARGE SCALE GENOMIC DNA]</scope>
    <source>
        <strain evidence="4 5">JCM 31718</strain>
    </source>
</reference>
<gene>
    <name evidence="4" type="ORF">E5163_11550</name>
</gene>
<protein>
    <submittedName>
        <fullName evidence="4">Porin family protein</fullName>
    </submittedName>
</protein>
<comment type="caution">
    <text evidence="4">The sequence shown here is derived from an EMBL/GenBank/DDBJ whole genome shotgun (WGS) entry which is preliminary data.</text>
</comment>
<dbReference type="Proteomes" id="UP000308054">
    <property type="component" value="Unassembled WGS sequence"/>
</dbReference>
<evidence type="ECO:0000259" key="3">
    <source>
        <dbReference type="Pfam" id="PF13505"/>
    </source>
</evidence>